<dbReference type="SMART" id="SM00487">
    <property type="entry name" value="DEXDc"/>
    <property type="match status" value="1"/>
</dbReference>
<evidence type="ECO:0000313" key="8">
    <source>
        <dbReference type="Proteomes" id="UP000023067"/>
    </source>
</evidence>
<feature type="domain" description="Helicase ATP-binding" evidence="5">
    <location>
        <begin position="669"/>
        <end position="837"/>
    </location>
</feature>
<dbReference type="InterPro" id="IPR014001">
    <property type="entry name" value="Helicase_ATP-bd"/>
</dbReference>
<evidence type="ECO:0000259" key="4">
    <source>
        <dbReference type="PROSITE" id="PS50966"/>
    </source>
</evidence>
<evidence type="ECO:0000256" key="1">
    <source>
        <dbReference type="ARBA" id="ARBA00022801"/>
    </source>
</evidence>
<evidence type="ECO:0000313" key="7">
    <source>
        <dbReference type="EMBL" id="EWS81115.1"/>
    </source>
</evidence>
<dbReference type="PROSITE" id="PS50966">
    <property type="entry name" value="ZF_SWIM"/>
    <property type="match status" value="1"/>
</dbReference>
<evidence type="ECO:0000259" key="6">
    <source>
        <dbReference type="PROSITE" id="PS51194"/>
    </source>
</evidence>
<dbReference type="GO" id="GO:0004386">
    <property type="term" value="F:helicase activity"/>
    <property type="evidence" value="ECO:0007669"/>
    <property type="project" value="UniProtKB-KW"/>
</dbReference>
<dbReference type="PATRIC" id="fig|396014.3.peg.1984"/>
<dbReference type="Pfam" id="PF00271">
    <property type="entry name" value="Helicase_C"/>
    <property type="match status" value="1"/>
</dbReference>
<dbReference type="PROSITE" id="PS51194">
    <property type="entry name" value="HELICASE_CTER"/>
    <property type="match status" value="1"/>
</dbReference>
<keyword evidence="2" id="KW-0863">Zinc-finger</keyword>
<feature type="domain" description="Helicase C-terminal" evidence="6">
    <location>
        <begin position="965"/>
        <end position="1116"/>
    </location>
</feature>
<dbReference type="PROSITE" id="PS51192">
    <property type="entry name" value="HELICASE_ATP_BIND_1"/>
    <property type="match status" value="1"/>
</dbReference>
<comment type="caution">
    <text evidence="7">The sequence shown here is derived from an EMBL/GenBank/DDBJ whole genome shotgun (WGS) entry which is preliminary data.</text>
</comment>
<evidence type="ECO:0000256" key="3">
    <source>
        <dbReference type="SAM" id="MobiDB-lite"/>
    </source>
</evidence>
<feature type="compositionally biased region" description="Acidic residues" evidence="3">
    <location>
        <begin position="1131"/>
        <end position="1141"/>
    </location>
</feature>
<sequence length="1141" mass="126280">MPHDSRVPRLPEHQIAGLTGVEAAQSGRIHLREGDVHDLTWDLASGVLSGSVSSGPRPGDAAHVQVQLELLSPEDPADRGPEGELWIPVASRCDCSSGTSCEHAAAVLYAVSRIRAGGELAEATVGRPAWRELLDPLMVETPQDAPRLPLAIGVELQAEPLQRTHYAWGNEPATPGHIHAGRPLHLGIRPLRAGKRGNWIKSGLSWRTFEFRGMNQEYVSAHADALTQLFTVAESERSYTRGPVEHLWLETIRTPLIWEFLSAARDAGVELIPQGNLGSVELAGQARVSLDLEAVGEAAGDEPGAEDGTDLELRVAVSIDGTRALLPRPIGESAVMDVRLPRGPRSGRSPNERIDLVLAPAEIPLPKQIRSLLDRGAPLLVPRADAPEFFREAYPRLRRHITVTSTDASVPLPSIPPPSLHLDAVYSPDDTVELHWSWRYHDPERTVAVDRRSGGHRDLDHEDAVLAEVRTSWPTAAHDPLEVLHGVDTALFTEQVLDALRSLRHVQVEVSGQRHRYRELLDAPQVRVTQQESAGKHDWFDLAFEVTIEGRTIPFPELFRALAEGRSKLLLPDRTYFSLEQESLDGLRRLIAEGEALAEWEPDHQRISRVHLDFWEDIAALADEAREAASFTRGVGALRSLQDVPAPQPPESFRAQLRPYQLDGLTWLHFLHGQGLGGILADDMGLGKTLQTLALIATVRAEQDAAGPGPRHPFLVVAPSSVLGVWEAEAARFAPDLDLRVVDRTSRARGRVLRGAVEDADIVVTSYTLLRIDSEEFIAQEWDGVILDEAQFVKNRATAAHRTARKLRAPFRLAVTGTPLENSLTDLWSLLALTVPGLFPSASRFTREFVRPIESGEDPARMARLRRRIRPFVLRRTKELVASDLPAKQEQVARIPLEPEHRELYDSVLQRERKKVLGLIDDMDRNRFIVFRSLTLLRMLALDPRIVEGEWGEVPSSKMNALMGKLDEVLAEGHRVLIFSQFTSFLRRVGDELLSRDVPFSYLDGSTRNRAQVIDGFRGGDDPVFLISLKAGGFGLTLTEADYVFLLDPWWNPAAEAQAIDRTHRIGQTSNVMVYRLVAEGTIEEKVLALQEKKAALFDALTDGGDAFSKHLTATDIRDLFGAEDPAAEATPEDQDAPESS</sequence>
<dbReference type="InterPro" id="IPR000330">
    <property type="entry name" value="SNF2_N"/>
</dbReference>
<dbReference type="CDD" id="cd18793">
    <property type="entry name" value="SF2_C_SNF"/>
    <property type="match status" value="1"/>
</dbReference>
<dbReference type="Gene3D" id="3.40.50.300">
    <property type="entry name" value="P-loop containing nucleotide triphosphate hydrolases"/>
    <property type="match status" value="1"/>
</dbReference>
<evidence type="ECO:0000256" key="2">
    <source>
        <dbReference type="PROSITE-ProRule" id="PRU00325"/>
    </source>
</evidence>
<reference evidence="7 8" key="1">
    <citation type="submission" date="2014-02" db="EMBL/GenBank/DDBJ databases">
        <title>Genome sequence of Brachybacterium phenoliresistens strain W13A50.</title>
        <authorList>
            <person name="Wang X."/>
        </authorList>
    </citation>
    <scope>NUCLEOTIDE SEQUENCE [LARGE SCALE GENOMIC DNA]</scope>
    <source>
        <strain evidence="7 8">W13A50</strain>
    </source>
</reference>
<dbReference type="PANTHER" id="PTHR10799">
    <property type="entry name" value="SNF2/RAD54 HELICASE FAMILY"/>
    <property type="match status" value="1"/>
</dbReference>
<dbReference type="HOGENOM" id="CLU_000315_21_0_11"/>
<dbReference type="Gene3D" id="3.40.50.10810">
    <property type="entry name" value="Tandem AAA-ATPase domain"/>
    <property type="match status" value="1"/>
</dbReference>
<dbReference type="Pfam" id="PF00176">
    <property type="entry name" value="SNF2-rel_dom"/>
    <property type="match status" value="1"/>
</dbReference>
<name>Z9JRX0_9MICO</name>
<protein>
    <submittedName>
        <fullName evidence="7">DNA helicase</fullName>
    </submittedName>
</protein>
<dbReference type="InterPro" id="IPR027417">
    <property type="entry name" value="P-loop_NTPase"/>
</dbReference>
<dbReference type="GO" id="GO:0005524">
    <property type="term" value="F:ATP binding"/>
    <property type="evidence" value="ECO:0007669"/>
    <property type="project" value="InterPro"/>
</dbReference>
<keyword evidence="7" id="KW-0347">Helicase</keyword>
<dbReference type="SMART" id="SM00490">
    <property type="entry name" value="HELICc"/>
    <property type="match status" value="1"/>
</dbReference>
<dbReference type="OrthoDB" id="9760715at2"/>
<feature type="domain" description="SWIM-type" evidence="4">
    <location>
        <begin position="85"/>
        <end position="112"/>
    </location>
</feature>
<gene>
    <name evidence="7" type="ORF">BF93_18245</name>
</gene>
<evidence type="ECO:0000259" key="5">
    <source>
        <dbReference type="PROSITE" id="PS51192"/>
    </source>
</evidence>
<dbReference type="RefSeq" id="WP_084148443.1">
    <property type="nucleotide sequence ID" value="NZ_KK069994.1"/>
</dbReference>
<dbReference type="SUPFAM" id="SSF52540">
    <property type="entry name" value="P-loop containing nucleoside triphosphate hydrolases"/>
    <property type="match status" value="2"/>
</dbReference>
<keyword evidence="7" id="KW-0547">Nucleotide-binding</keyword>
<keyword evidence="2" id="KW-0862">Zinc</keyword>
<dbReference type="eggNOG" id="COG0553">
    <property type="taxonomic scope" value="Bacteria"/>
</dbReference>
<keyword evidence="7" id="KW-0067">ATP-binding</keyword>
<organism evidence="7 8">
    <name type="scientific">Brachybacterium phenoliresistens</name>
    <dbReference type="NCBI Taxonomy" id="396014"/>
    <lineage>
        <taxon>Bacteria</taxon>
        <taxon>Bacillati</taxon>
        <taxon>Actinomycetota</taxon>
        <taxon>Actinomycetes</taxon>
        <taxon>Micrococcales</taxon>
        <taxon>Dermabacteraceae</taxon>
        <taxon>Brachybacterium</taxon>
    </lineage>
</organism>
<keyword evidence="1" id="KW-0378">Hydrolase</keyword>
<dbReference type="GO" id="GO:0016787">
    <property type="term" value="F:hydrolase activity"/>
    <property type="evidence" value="ECO:0007669"/>
    <property type="project" value="UniProtKB-KW"/>
</dbReference>
<dbReference type="Proteomes" id="UP000023067">
    <property type="component" value="Unassembled WGS sequence"/>
</dbReference>
<accession>Z9JRX0</accession>
<feature type="region of interest" description="Disordered" evidence="3">
    <location>
        <begin position="1122"/>
        <end position="1141"/>
    </location>
</feature>
<dbReference type="InterPro" id="IPR049730">
    <property type="entry name" value="SNF2/RAD54-like_C"/>
</dbReference>
<dbReference type="InterPro" id="IPR007527">
    <property type="entry name" value="Znf_SWIM"/>
</dbReference>
<dbReference type="InterPro" id="IPR001650">
    <property type="entry name" value="Helicase_C-like"/>
</dbReference>
<dbReference type="GO" id="GO:0008270">
    <property type="term" value="F:zinc ion binding"/>
    <property type="evidence" value="ECO:0007669"/>
    <property type="project" value="UniProtKB-KW"/>
</dbReference>
<keyword evidence="2" id="KW-0479">Metal-binding</keyword>
<dbReference type="EMBL" id="JDYK01000009">
    <property type="protein sequence ID" value="EWS81115.1"/>
    <property type="molecule type" value="Genomic_DNA"/>
</dbReference>
<dbReference type="InterPro" id="IPR038718">
    <property type="entry name" value="SNF2-like_sf"/>
</dbReference>
<dbReference type="AlphaFoldDB" id="Z9JRX0"/>
<proteinExistence type="predicted"/>
<keyword evidence="8" id="KW-1185">Reference proteome</keyword>
<dbReference type="STRING" id="396014.BF93_18245"/>